<dbReference type="Gene3D" id="1.10.10.10">
    <property type="entry name" value="Winged helix-like DNA-binding domain superfamily/Winged helix DNA-binding domain"/>
    <property type="match status" value="1"/>
</dbReference>
<name>A0A7I7U7F5_MYCPF</name>
<dbReference type="InterPro" id="IPR036388">
    <property type="entry name" value="WH-like_DNA-bd_sf"/>
</dbReference>
<proteinExistence type="predicted"/>
<dbReference type="EMBL" id="AP022598">
    <property type="protein sequence ID" value="BBY77322.1"/>
    <property type="molecule type" value="Genomic_DNA"/>
</dbReference>
<dbReference type="Proteomes" id="UP000466554">
    <property type="component" value="Chromosome"/>
</dbReference>
<dbReference type="RefSeq" id="WP_163767545.1">
    <property type="nucleotide sequence ID" value="NZ_AP022598.1"/>
</dbReference>
<sequence length="113" mass="12090">MTDPLRAELQRIAQGSGADSASARIALSDGRVRERLEAAMRALAAHRGPDSSTCPSDAARAVGDEDGWRALMDDARAIARELATAGVVEITQRGKVVDPGAEWRGPIRIRIRT</sequence>
<dbReference type="Pfam" id="PF11625">
    <property type="entry name" value="DUF3253"/>
    <property type="match status" value="1"/>
</dbReference>
<evidence type="ECO:0000313" key="2">
    <source>
        <dbReference type="Proteomes" id="UP000466554"/>
    </source>
</evidence>
<dbReference type="SUPFAM" id="SSF46785">
    <property type="entry name" value="Winged helix' DNA-binding domain"/>
    <property type="match status" value="1"/>
</dbReference>
<gene>
    <name evidence="1" type="ORF">MPRF_42210</name>
</gene>
<evidence type="ECO:0000313" key="1">
    <source>
        <dbReference type="EMBL" id="BBY77322.1"/>
    </source>
</evidence>
<dbReference type="InterPro" id="IPR036390">
    <property type="entry name" value="WH_DNA-bd_sf"/>
</dbReference>
<reference evidence="1 2" key="1">
    <citation type="journal article" date="2019" name="Emerg. Microbes Infect.">
        <title>Comprehensive subspecies identification of 175 nontuberculous mycobacteria species based on 7547 genomic profiles.</title>
        <authorList>
            <person name="Matsumoto Y."/>
            <person name="Kinjo T."/>
            <person name="Motooka D."/>
            <person name="Nabeya D."/>
            <person name="Jung N."/>
            <person name="Uechi K."/>
            <person name="Horii T."/>
            <person name="Iida T."/>
            <person name="Fujita J."/>
            <person name="Nakamura S."/>
        </authorList>
    </citation>
    <scope>NUCLEOTIDE SEQUENCE [LARGE SCALE GENOMIC DNA]</scope>
    <source>
        <strain evidence="1 2">JCM 6367</strain>
    </source>
</reference>
<accession>A0A7I7U7F5</accession>
<dbReference type="AlphaFoldDB" id="A0A7I7U7F5"/>
<protein>
    <recommendedName>
        <fullName evidence="3">DUF3253 domain-containing protein</fullName>
    </recommendedName>
</protein>
<dbReference type="InterPro" id="IPR021660">
    <property type="entry name" value="DUF3253"/>
</dbReference>
<organism evidence="1 2">
    <name type="scientific">Mycolicibacterium parafortuitum</name>
    <name type="common">Mycobacterium parafortuitum</name>
    <dbReference type="NCBI Taxonomy" id="39692"/>
    <lineage>
        <taxon>Bacteria</taxon>
        <taxon>Bacillati</taxon>
        <taxon>Actinomycetota</taxon>
        <taxon>Actinomycetes</taxon>
        <taxon>Mycobacteriales</taxon>
        <taxon>Mycobacteriaceae</taxon>
        <taxon>Mycolicibacterium</taxon>
    </lineage>
</organism>
<evidence type="ECO:0008006" key="3">
    <source>
        <dbReference type="Google" id="ProtNLM"/>
    </source>
</evidence>